<evidence type="ECO:0000313" key="2">
    <source>
        <dbReference type="EMBL" id="KAH3685340.1"/>
    </source>
</evidence>
<accession>A0A9P8TNM8</accession>
<comment type="caution">
    <text evidence="2">The sequence shown here is derived from an EMBL/GenBank/DDBJ whole genome shotgun (WGS) entry which is preliminary data.</text>
</comment>
<keyword evidence="3" id="KW-1185">Reference proteome</keyword>
<feature type="region of interest" description="Disordered" evidence="1">
    <location>
        <begin position="143"/>
        <end position="165"/>
    </location>
</feature>
<gene>
    <name evidence="2" type="ORF">WICPIJ_003692</name>
</gene>
<protein>
    <submittedName>
        <fullName evidence="2">Uncharacterized protein</fullName>
    </submittedName>
</protein>
<dbReference type="EMBL" id="JAEUBG010002052">
    <property type="protein sequence ID" value="KAH3685340.1"/>
    <property type="molecule type" value="Genomic_DNA"/>
</dbReference>
<feature type="compositionally biased region" description="Basic and acidic residues" evidence="1">
    <location>
        <begin position="27"/>
        <end position="37"/>
    </location>
</feature>
<reference evidence="2" key="1">
    <citation type="journal article" date="2021" name="Open Biol.">
        <title>Shared evolutionary footprints suggest mitochondrial oxidative damage underlies multiple complex I losses in fungi.</title>
        <authorList>
            <person name="Schikora-Tamarit M.A."/>
            <person name="Marcet-Houben M."/>
            <person name="Nosek J."/>
            <person name="Gabaldon T."/>
        </authorList>
    </citation>
    <scope>NUCLEOTIDE SEQUENCE</scope>
    <source>
        <strain evidence="2">CBS2887</strain>
    </source>
</reference>
<evidence type="ECO:0000313" key="3">
    <source>
        <dbReference type="Proteomes" id="UP000774326"/>
    </source>
</evidence>
<organism evidence="2 3">
    <name type="scientific">Wickerhamomyces pijperi</name>
    <name type="common">Yeast</name>
    <name type="synonym">Pichia pijperi</name>
    <dbReference type="NCBI Taxonomy" id="599730"/>
    <lineage>
        <taxon>Eukaryota</taxon>
        <taxon>Fungi</taxon>
        <taxon>Dikarya</taxon>
        <taxon>Ascomycota</taxon>
        <taxon>Saccharomycotina</taxon>
        <taxon>Saccharomycetes</taxon>
        <taxon>Phaffomycetales</taxon>
        <taxon>Wickerhamomycetaceae</taxon>
        <taxon>Wickerhamomyces</taxon>
    </lineage>
</organism>
<dbReference type="AlphaFoldDB" id="A0A9P8TNM8"/>
<proteinExistence type="predicted"/>
<reference evidence="2" key="2">
    <citation type="submission" date="2021-01" db="EMBL/GenBank/DDBJ databases">
        <authorList>
            <person name="Schikora-Tamarit M.A."/>
        </authorList>
    </citation>
    <scope>NUCLEOTIDE SEQUENCE</scope>
    <source>
        <strain evidence="2">CBS2887</strain>
    </source>
</reference>
<evidence type="ECO:0000256" key="1">
    <source>
        <dbReference type="SAM" id="MobiDB-lite"/>
    </source>
</evidence>
<name>A0A9P8TNM8_WICPI</name>
<feature type="compositionally biased region" description="Basic and acidic residues" evidence="1">
    <location>
        <begin position="146"/>
        <end position="165"/>
    </location>
</feature>
<dbReference type="Proteomes" id="UP000774326">
    <property type="component" value="Unassembled WGS sequence"/>
</dbReference>
<feature type="region of interest" description="Disordered" evidence="1">
    <location>
        <begin position="14"/>
        <end position="38"/>
    </location>
</feature>
<sequence length="165" mass="18649">MQIPMSVVCQEERVDNEEVADAQPNETHFKKDKEPGKLESVGVPFDVTFREPHRNSQKCEEHEAIEHLHQVDSNTVVLLVAQCDTAVTPNDICLTEPQTDPKQTGTNLATPQVTIRQSYSNGQGRDHQDRRPDIGVVNQIEAVQNRTHDQAPDPKPNRIQYEHPT</sequence>